<comment type="pathway">
    <text evidence="2">Protein modification; protein glycosylation.</text>
</comment>
<keyword evidence="4 9" id="KW-0378">Hydrolase</keyword>
<dbReference type="GO" id="GO:0005783">
    <property type="term" value="C:endoplasmic reticulum"/>
    <property type="evidence" value="ECO:0007669"/>
    <property type="project" value="TreeGrafter"/>
</dbReference>
<dbReference type="EMBL" id="NKUJ01000143">
    <property type="protein sequence ID" value="RMJ12199.1"/>
    <property type="molecule type" value="Genomic_DNA"/>
</dbReference>
<comment type="cofactor">
    <cofactor evidence="1 7">
        <name>Ca(2+)</name>
        <dbReference type="ChEBI" id="CHEBI:29108"/>
    </cofactor>
</comment>
<evidence type="ECO:0000256" key="4">
    <source>
        <dbReference type="ARBA" id="ARBA00022801"/>
    </source>
</evidence>
<keyword evidence="5 8" id="KW-1015">Disulfide bond</keyword>
<dbReference type="InterPro" id="IPR036026">
    <property type="entry name" value="Seven-hairpin_glycosidases"/>
</dbReference>
<name>A0A3M2S410_9HYPO</name>
<dbReference type="GO" id="GO:0036503">
    <property type="term" value="P:ERAD pathway"/>
    <property type="evidence" value="ECO:0007669"/>
    <property type="project" value="UniProtKB-ARBA"/>
</dbReference>
<evidence type="ECO:0000313" key="10">
    <source>
        <dbReference type="EMBL" id="RMJ12199.1"/>
    </source>
</evidence>
<gene>
    <name evidence="10" type="ORF">CDV36_008160</name>
</gene>
<feature type="active site" description="Proton donor" evidence="6">
    <location>
        <position position="426"/>
    </location>
</feature>
<reference evidence="10 11" key="1">
    <citation type="submission" date="2017-06" db="EMBL/GenBank/DDBJ databases">
        <title>Comparative genomic analysis of Ambrosia Fusariam Clade fungi.</title>
        <authorList>
            <person name="Stajich J.E."/>
            <person name="Carrillo J."/>
            <person name="Kijimoto T."/>
            <person name="Eskalen A."/>
            <person name="O'Donnell K."/>
            <person name="Kasson M."/>
        </authorList>
    </citation>
    <scope>NUCLEOTIDE SEQUENCE [LARGE SCALE GENOMIC DNA]</scope>
    <source>
        <strain evidence="10">UCR3666</strain>
    </source>
</reference>
<dbReference type="InterPro" id="IPR050749">
    <property type="entry name" value="Glycosyl_Hydrolase_47"/>
</dbReference>
<keyword evidence="9" id="KW-0326">Glycosidase</keyword>
<keyword evidence="7" id="KW-0106">Calcium</keyword>
<dbReference type="Pfam" id="PF01532">
    <property type="entry name" value="Glyco_hydro_47"/>
    <property type="match status" value="1"/>
</dbReference>
<dbReference type="AlphaFoldDB" id="A0A3M2S410"/>
<feature type="active site" evidence="6">
    <location>
        <position position="464"/>
    </location>
</feature>
<keyword evidence="11" id="KW-1185">Reference proteome</keyword>
<dbReference type="InterPro" id="IPR012341">
    <property type="entry name" value="6hp_glycosidase-like_sf"/>
</dbReference>
<evidence type="ECO:0000256" key="9">
    <source>
        <dbReference type="RuleBase" id="RU361193"/>
    </source>
</evidence>
<proteinExistence type="inferred from homology"/>
<dbReference type="GO" id="GO:0005975">
    <property type="term" value="P:carbohydrate metabolic process"/>
    <property type="evidence" value="ECO:0007669"/>
    <property type="project" value="InterPro"/>
</dbReference>
<dbReference type="InterPro" id="IPR001382">
    <property type="entry name" value="Glyco_hydro_47"/>
</dbReference>
<evidence type="ECO:0000313" key="11">
    <source>
        <dbReference type="Proteomes" id="UP000277212"/>
    </source>
</evidence>
<dbReference type="PANTHER" id="PTHR11742:SF89">
    <property type="entry name" value="ALPHA-1,2-MANNOSIDASE"/>
    <property type="match status" value="1"/>
</dbReference>
<comment type="similarity">
    <text evidence="3 9">Belongs to the glycosyl hydrolase 47 family.</text>
</comment>
<evidence type="ECO:0000256" key="2">
    <source>
        <dbReference type="ARBA" id="ARBA00004922"/>
    </source>
</evidence>
<keyword evidence="7" id="KW-0479">Metal-binding</keyword>
<evidence type="ECO:0000256" key="1">
    <source>
        <dbReference type="ARBA" id="ARBA00001913"/>
    </source>
</evidence>
<dbReference type="Gene3D" id="1.50.10.10">
    <property type="match status" value="1"/>
</dbReference>
<sequence>MGVGLPFTPSRAILSLLITFLVFYCLWSSPSYGRRNIPYVPSSYDWSKHVHKQPVSPSERVGLPRGIPLELPRIQHDFSAGDLRKRDLDTAKQRRDEIKRAFRKTWTAYEKYAWGRDELAPLTLDGRDTFSGWAATIVDNLDTLWIMSMKQEFYKAVEFVAQMDWDQPTSDGFNVFETTIRHLGGLLSAYELSGESVLLRKAVELGDLLYATFDNSEHMPPHTIKFRHLKKGEGHPEPRQSTASLGSMSLEFTRLAQRTGDARYYDAIDRITQAFKRTQNETSLPGLWPLRIDAWNGFKVNDDTFGFGANGDSLYEYLIKEYVLLQGLEPKYKDMYLDAADAGMKHLIFRPMLPDKDDILMLGEASLFREQVRLKTDVEHLTCFAGGMYAIGGKVLGRDDHVVVGEKLARGCARAYAAYPSGLMPEIVNLQACPSWEPCDFTPRSKKEPLGFQARDRAYLLRPEAIESIFILYRVTGNQEFRDIAWTMWTSIRNAAETSEAFAAVEDVTREEVKVKDYMESFWLAETLKYFFLIFSDEDVISLDEWVFNTEAHPLMRTAVGNSKRSR</sequence>
<evidence type="ECO:0000256" key="8">
    <source>
        <dbReference type="PIRSR" id="PIRSR601382-3"/>
    </source>
</evidence>
<evidence type="ECO:0000256" key="5">
    <source>
        <dbReference type="ARBA" id="ARBA00023157"/>
    </source>
</evidence>
<dbReference type="UniPathway" id="UPA00378"/>
<dbReference type="PRINTS" id="PR00747">
    <property type="entry name" value="GLYHDRLASE47"/>
</dbReference>
<dbReference type="GO" id="GO:0016020">
    <property type="term" value="C:membrane"/>
    <property type="evidence" value="ECO:0007669"/>
    <property type="project" value="InterPro"/>
</dbReference>
<protein>
    <recommendedName>
        <fullName evidence="9">alpha-1,2-Mannosidase</fullName>
        <ecNumber evidence="9">3.2.1.-</ecNumber>
    </recommendedName>
</protein>
<dbReference type="SUPFAM" id="SSF48225">
    <property type="entry name" value="Seven-hairpin glycosidases"/>
    <property type="match status" value="1"/>
</dbReference>
<feature type="disulfide bond" evidence="8">
    <location>
        <begin position="383"/>
        <end position="412"/>
    </location>
</feature>
<dbReference type="Proteomes" id="UP000277212">
    <property type="component" value="Unassembled WGS sequence"/>
</dbReference>
<dbReference type="GO" id="GO:0004571">
    <property type="term" value="F:mannosyl-oligosaccharide 1,2-alpha-mannosidase activity"/>
    <property type="evidence" value="ECO:0007669"/>
    <property type="project" value="InterPro"/>
</dbReference>
<dbReference type="STRING" id="2010991.A0A3M2S410"/>
<feature type="binding site" evidence="7">
    <location>
        <position position="550"/>
    </location>
    <ligand>
        <name>Ca(2+)</name>
        <dbReference type="ChEBI" id="CHEBI:29108"/>
    </ligand>
</feature>
<dbReference type="PANTHER" id="PTHR11742">
    <property type="entry name" value="MANNOSYL-OLIGOSACCHARIDE ALPHA-1,2-MANNOSIDASE-RELATED"/>
    <property type="match status" value="1"/>
</dbReference>
<dbReference type="EC" id="3.2.1.-" evidence="9"/>
<evidence type="ECO:0000256" key="6">
    <source>
        <dbReference type="PIRSR" id="PIRSR601382-1"/>
    </source>
</evidence>
<feature type="active site" description="Proton donor" evidence="6">
    <location>
        <position position="177"/>
    </location>
</feature>
<evidence type="ECO:0000256" key="3">
    <source>
        <dbReference type="ARBA" id="ARBA00007658"/>
    </source>
</evidence>
<comment type="caution">
    <text evidence="10">The sequence shown here is derived from an EMBL/GenBank/DDBJ whole genome shotgun (WGS) entry which is preliminary data.</text>
</comment>
<accession>A0A3M2S410</accession>
<feature type="active site" evidence="6">
    <location>
        <position position="312"/>
    </location>
</feature>
<organism evidence="10 11">
    <name type="scientific">Fusarium kuroshium</name>
    <dbReference type="NCBI Taxonomy" id="2010991"/>
    <lineage>
        <taxon>Eukaryota</taxon>
        <taxon>Fungi</taxon>
        <taxon>Dikarya</taxon>
        <taxon>Ascomycota</taxon>
        <taxon>Pezizomycotina</taxon>
        <taxon>Sordariomycetes</taxon>
        <taxon>Hypocreomycetidae</taxon>
        <taxon>Hypocreales</taxon>
        <taxon>Nectriaceae</taxon>
        <taxon>Fusarium</taxon>
        <taxon>Fusarium solani species complex</taxon>
    </lineage>
</organism>
<evidence type="ECO:0000256" key="7">
    <source>
        <dbReference type="PIRSR" id="PIRSR601382-2"/>
    </source>
</evidence>
<dbReference type="GO" id="GO:0005509">
    <property type="term" value="F:calcium ion binding"/>
    <property type="evidence" value="ECO:0007669"/>
    <property type="project" value="InterPro"/>
</dbReference>
<dbReference type="OrthoDB" id="8118055at2759"/>